<evidence type="ECO:0000313" key="9">
    <source>
        <dbReference type="EMBL" id="WPK12699.1"/>
    </source>
</evidence>
<feature type="transmembrane region" description="Helical" evidence="7">
    <location>
        <begin position="197"/>
        <end position="215"/>
    </location>
</feature>
<dbReference type="PANTHER" id="PTHR34390">
    <property type="entry name" value="UPF0442 PROTEIN YJJB-RELATED"/>
    <property type="match status" value="1"/>
</dbReference>
<name>A0ABZ0RWT9_9BACI</name>
<keyword evidence="2" id="KW-1003">Cell membrane</keyword>
<protein>
    <submittedName>
        <fullName evidence="9">Threonine/serine exporter family protein</fullName>
    </submittedName>
</protein>
<sequence>MIEKPQQNELAIDCFLLAGRIMMESGAETYRVEDTMLRMARSQNMNDAQSYVTPTGIIFSLGKTQPTRISAISTRVTDLHRIALVNNVSRKLTSHIITLEEAYDELNTIQKTNYFLPVTLQVLAASFASISFLILFGGIWGDMPAAFIAGGVGQYVVMVMQKLSRVKFFSEFVATLGVGMVASLALYFGYGTQIDKIIIGSVMPLVPGLLITNAVRDLMAGHFTAGMAKGAEAFLTAFAIGAGIALVMAW</sequence>
<dbReference type="PANTHER" id="PTHR34390:SF2">
    <property type="entry name" value="SUCCINATE TRANSPORTER SUBUNIT YJJP-RELATED"/>
    <property type="match status" value="1"/>
</dbReference>
<keyword evidence="3 7" id="KW-0812">Transmembrane</keyword>
<dbReference type="RefSeq" id="WP_319837393.1">
    <property type="nucleotide sequence ID" value="NZ_CP137624.1"/>
</dbReference>
<feature type="transmembrane region" description="Helical" evidence="7">
    <location>
        <begin position="114"/>
        <end position="137"/>
    </location>
</feature>
<keyword evidence="4 7" id="KW-1133">Transmembrane helix</keyword>
<reference evidence="9 10" key="1">
    <citation type="submission" date="2023-09" db="EMBL/GenBank/DDBJ databases">
        <authorList>
            <person name="Page C.A."/>
            <person name="Perez-Diaz I.M."/>
        </authorList>
    </citation>
    <scope>NUCLEOTIDE SEQUENCE [LARGE SCALE GENOMIC DNA]</scope>
    <source>
        <strain evidence="9 10">Ll15</strain>
    </source>
</reference>
<accession>A0ABZ0RWT9</accession>
<dbReference type="InterPro" id="IPR050539">
    <property type="entry name" value="ThrE_Dicarb/AminoAcid_Exp"/>
</dbReference>
<evidence type="ECO:0000256" key="2">
    <source>
        <dbReference type="ARBA" id="ARBA00022475"/>
    </source>
</evidence>
<feature type="domain" description="Threonine/serine exporter-like N-terminal" evidence="8">
    <location>
        <begin position="15"/>
        <end position="249"/>
    </location>
</feature>
<evidence type="ECO:0000256" key="3">
    <source>
        <dbReference type="ARBA" id="ARBA00022692"/>
    </source>
</evidence>
<keyword evidence="10" id="KW-1185">Reference proteome</keyword>
<comment type="similarity">
    <text evidence="6">Belongs to the ThrE exporter (TC 2.A.79) family.</text>
</comment>
<evidence type="ECO:0000256" key="4">
    <source>
        <dbReference type="ARBA" id="ARBA00022989"/>
    </source>
</evidence>
<comment type="subcellular location">
    <subcellularLocation>
        <location evidence="1">Cell membrane</location>
        <topology evidence="1">Multi-pass membrane protein</topology>
    </subcellularLocation>
</comment>
<evidence type="ECO:0000256" key="5">
    <source>
        <dbReference type="ARBA" id="ARBA00023136"/>
    </source>
</evidence>
<gene>
    <name evidence="9" type="ORF">R6U77_03075</name>
</gene>
<evidence type="ECO:0000256" key="6">
    <source>
        <dbReference type="ARBA" id="ARBA00034125"/>
    </source>
</evidence>
<dbReference type="EMBL" id="CP137624">
    <property type="protein sequence ID" value="WPK12699.1"/>
    <property type="molecule type" value="Genomic_DNA"/>
</dbReference>
<evidence type="ECO:0000256" key="7">
    <source>
        <dbReference type="SAM" id="Phobius"/>
    </source>
</evidence>
<dbReference type="InterPro" id="IPR010619">
    <property type="entry name" value="ThrE-like_N"/>
</dbReference>
<dbReference type="Proteomes" id="UP001322664">
    <property type="component" value="Chromosome"/>
</dbReference>
<proteinExistence type="inferred from homology"/>
<evidence type="ECO:0000313" key="10">
    <source>
        <dbReference type="Proteomes" id="UP001322664"/>
    </source>
</evidence>
<organism evidence="9 10">
    <name type="scientific">Lysinibacillus louembei</name>
    <dbReference type="NCBI Taxonomy" id="1470088"/>
    <lineage>
        <taxon>Bacteria</taxon>
        <taxon>Bacillati</taxon>
        <taxon>Bacillota</taxon>
        <taxon>Bacilli</taxon>
        <taxon>Bacillales</taxon>
        <taxon>Bacillaceae</taxon>
        <taxon>Lysinibacillus</taxon>
    </lineage>
</organism>
<evidence type="ECO:0000259" key="8">
    <source>
        <dbReference type="Pfam" id="PF06738"/>
    </source>
</evidence>
<keyword evidence="5 7" id="KW-0472">Membrane</keyword>
<feature type="transmembrane region" description="Helical" evidence="7">
    <location>
        <begin position="172"/>
        <end position="191"/>
    </location>
</feature>
<evidence type="ECO:0000256" key="1">
    <source>
        <dbReference type="ARBA" id="ARBA00004651"/>
    </source>
</evidence>
<feature type="transmembrane region" description="Helical" evidence="7">
    <location>
        <begin position="227"/>
        <end position="249"/>
    </location>
</feature>
<dbReference type="Pfam" id="PF06738">
    <property type="entry name" value="ThrE"/>
    <property type="match status" value="1"/>
</dbReference>